<feature type="domain" description="RPA-interacting protein C-terminal" evidence="9">
    <location>
        <begin position="177"/>
        <end position="258"/>
    </location>
</feature>
<feature type="domain" description="RPA-interacting protein N-terminal" evidence="7">
    <location>
        <begin position="20"/>
        <end position="56"/>
    </location>
</feature>
<dbReference type="PANTHER" id="PTHR31742:SF1">
    <property type="entry name" value="RPA-INTERACTING PROTEIN"/>
    <property type="match status" value="1"/>
</dbReference>
<dbReference type="PANTHER" id="PTHR31742">
    <property type="entry name" value="RPA-INTERACTING PROTEIN RPAIN"/>
    <property type="match status" value="1"/>
</dbReference>
<evidence type="ECO:0000256" key="6">
    <source>
        <dbReference type="SAM" id="MobiDB-lite"/>
    </source>
</evidence>
<dbReference type="InterPro" id="IPR028158">
    <property type="entry name" value="RPA_interact_N_dom"/>
</dbReference>
<evidence type="ECO:0000256" key="2">
    <source>
        <dbReference type="ARBA" id="ARBA00022723"/>
    </source>
</evidence>
<dbReference type="Pfam" id="PF14766">
    <property type="entry name" value="RPA_interact_N"/>
    <property type="match status" value="1"/>
</dbReference>
<comment type="subcellular location">
    <subcellularLocation>
        <location evidence="1">Nucleus</location>
    </subcellularLocation>
</comment>
<dbReference type="InterPro" id="IPR028155">
    <property type="entry name" value="RPA_interact_central"/>
</dbReference>
<dbReference type="AlphaFoldDB" id="A0A2P2MXQ2"/>
<keyword evidence="2" id="KW-0479">Metal-binding</keyword>
<name>A0A2P2MXQ2_RHIMU</name>
<evidence type="ECO:0000259" key="8">
    <source>
        <dbReference type="Pfam" id="PF14767"/>
    </source>
</evidence>
<evidence type="ECO:0000313" key="10">
    <source>
        <dbReference type="EMBL" id="MBX35004.1"/>
    </source>
</evidence>
<feature type="region of interest" description="Disordered" evidence="6">
    <location>
        <begin position="1"/>
        <end position="21"/>
    </location>
</feature>
<reference evidence="10" key="1">
    <citation type="submission" date="2018-02" db="EMBL/GenBank/DDBJ databases">
        <title>Rhizophora mucronata_Transcriptome.</title>
        <authorList>
            <person name="Meera S.P."/>
            <person name="Sreeshan A."/>
            <person name="Augustine A."/>
        </authorList>
    </citation>
    <scope>NUCLEOTIDE SEQUENCE</scope>
    <source>
        <tissue evidence="10">Leaf</tissue>
    </source>
</reference>
<evidence type="ECO:0000259" key="9">
    <source>
        <dbReference type="Pfam" id="PF14768"/>
    </source>
</evidence>
<feature type="domain" description="RPA-interacting protein central" evidence="8">
    <location>
        <begin position="69"/>
        <end position="161"/>
    </location>
</feature>
<dbReference type="GO" id="GO:0005634">
    <property type="term" value="C:nucleus"/>
    <property type="evidence" value="ECO:0007669"/>
    <property type="project" value="UniProtKB-SubCell"/>
</dbReference>
<dbReference type="InterPro" id="IPR028156">
    <property type="entry name" value="RIP"/>
</dbReference>
<dbReference type="InterPro" id="IPR028159">
    <property type="entry name" value="RPA_interact_C_dom"/>
</dbReference>
<organism evidence="10">
    <name type="scientific">Rhizophora mucronata</name>
    <name type="common">Asiatic mangrove</name>
    <dbReference type="NCBI Taxonomy" id="61149"/>
    <lineage>
        <taxon>Eukaryota</taxon>
        <taxon>Viridiplantae</taxon>
        <taxon>Streptophyta</taxon>
        <taxon>Embryophyta</taxon>
        <taxon>Tracheophyta</taxon>
        <taxon>Spermatophyta</taxon>
        <taxon>Magnoliopsida</taxon>
        <taxon>eudicotyledons</taxon>
        <taxon>Gunneridae</taxon>
        <taxon>Pentapetalae</taxon>
        <taxon>rosids</taxon>
        <taxon>fabids</taxon>
        <taxon>Malpighiales</taxon>
        <taxon>Rhizophoraceae</taxon>
        <taxon>Rhizophora</taxon>
    </lineage>
</organism>
<evidence type="ECO:0000256" key="1">
    <source>
        <dbReference type="ARBA" id="ARBA00004123"/>
    </source>
</evidence>
<dbReference type="GO" id="GO:0006606">
    <property type="term" value="P:protein import into nucleus"/>
    <property type="evidence" value="ECO:0007669"/>
    <property type="project" value="TreeGrafter"/>
</dbReference>
<dbReference type="GO" id="GO:0008270">
    <property type="term" value="F:zinc ion binding"/>
    <property type="evidence" value="ECO:0007669"/>
    <property type="project" value="UniProtKB-KW"/>
</dbReference>
<keyword evidence="4" id="KW-0862">Zinc</keyword>
<accession>A0A2P2MXQ2</accession>
<dbReference type="EMBL" id="GGEC01054520">
    <property type="protein sequence ID" value="MBX35004.1"/>
    <property type="molecule type" value="Transcribed_RNA"/>
</dbReference>
<evidence type="ECO:0000259" key="7">
    <source>
        <dbReference type="Pfam" id="PF14766"/>
    </source>
</evidence>
<evidence type="ECO:0000256" key="4">
    <source>
        <dbReference type="ARBA" id="ARBA00022833"/>
    </source>
</evidence>
<protein>
    <submittedName>
        <fullName evidence="10">Uncharacterized protein MANES_12G058800</fullName>
    </submittedName>
</protein>
<sequence length="260" mass="30271">MEGKSPDSTIPPSKRSSIKTHSHFNNCASWKRKLRENCYKRVREGRSRLIWKMRLPTAESANDKELIKSAFQDIVTDELNKIKNSSSNGHPKSSVPGPEDNDILWEYDGIHDAYQGECEEILLEMQRIFYDDFRAEPTSKELENHCEIWDDEEDEYLAHAVFEHMKLNNEEVHKVIWCPICKQGELKENRQLIYCTVCELQLSKCNEVNLDILETRLGEAHAEHLNQGCRLKPNFCIERMFGLTALYIFCQGCNIFEVVV</sequence>
<feature type="compositionally biased region" description="Polar residues" evidence="6">
    <location>
        <begin position="1"/>
        <end position="15"/>
    </location>
</feature>
<keyword evidence="3" id="KW-0863">Zinc-finger</keyword>
<evidence type="ECO:0000256" key="3">
    <source>
        <dbReference type="ARBA" id="ARBA00022771"/>
    </source>
</evidence>
<proteinExistence type="predicted"/>
<dbReference type="Pfam" id="PF14768">
    <property type="entry name" value="RPA_interact_C"/>
    <property type="match status" value="1"/>
</dbReference>
<dbReference type="Pfam" id="PF14767">
    <property type="entry name" value="RPA_interact_M"/>
    <property type="match status" value="1"/>
</dbReference>
<evidence type="ECO:0000256" key="5">
    <source>
        <dbReference type="ARBA" id="ARBA00023242"/>
    </source>
</evidence>
<keyword evidence="5" id="KW-0539">Nucleus</keyword>